<feature type="transmembrane region" description="Helical" evidence="7">
    <location>
        <begin position="449"/>
        <end position="469"/>
    </location>
</feature>
<comment type="similarity">
    <text evidence="7">Belongs to the inorganic phosphate transporter (PiT) (TC 2.A.20) family.</text>
</comment>
<feature type="transmembrane region" description="Helical" evidence="7">
    <location>
        <begin position="6"/>
        <end position="25"/>
    </location>
</feature>
<reference evidence="9 10" key="1">
    <citation type="submission" date="2019-07" db="EMBL/GenBank/DDBJ databases">
        <title>Genomes of Cafeteria roenbergensis.</title>
        <authorList>
            <person name="Fischer M.G."/>
            <person name="Hackl T."/>
            <person name="Roman M."/>
        </authorList>
    </citation>
    <scope>NUCLEOTIDE SEQUENCE [LARGE SCALE GENOMIC DNA]</scope>
    <source>
        <strain evidence="9 10">BVI</strain>
    </source>
</reference>
<dbReference type="Pfam" id="PF01384">
    <property type="entry name" value="PHO4"/>
    <property type="match status" value="1"/>
</dbReference>
<evidence type="ECO:0000256" key="6">
    <source>
        <dbReference type="ARBA" id="ARBA00023136"/>
    </source>
</evidence>
<keyword evidence="4 7" id="KW-0812">Transmembrane</keyword>
<feature type="transmembrane region" description="Helical" evidence="7">
    <location>
        <begin position="85"/>
        <end position="109"/>
    </location>
</feature>
<dbReference type="PANTHER" id="PTHR11101:SF80">
    <property type="entry name" value="PHOSPHATE TRANSPORTER"/>
    <property type="match status" value="1"/>
</dbReference>
<feature type="compositionally biased region" description="Polar residues" evidence="8">
    <location>
        <begin position="275"/>
        <end position="284"/>
    </location>
</feature>
<dbReference type="OMA" id="MQAFCIA"/>
<dbReference type="Proteomes" id="UP000323011">
    <property type="component" value="Unassembled WGS sequence"/>
</dbReference>
<evidence type="ECO:0000256" key="2">
    <source>
        <dbReference type="ARBA" id="ARBA00022448"/>
    </source>
</evidence>
<organism evidence="9 10">
    <name type="scientific">Cafeteria roenbergensis</name>
    <name type="common">Marine flagellate</name>
    <dbReference type="NCBI Taxonomy" id="33653"/>
    <lineage>
        <taxon>Eukaryota</taxon>
        <taxon>Sar</taxon>
        <taxon>Stramenopiles</taxon>
        <taxon>Bigyra</taxon>
        <taxon>Opalozoa</taxon>
        <taxon>Bicosoecida</taxon>
        <taxon>Cafeteriaceae</taxon>
        <taxon>Cafeteria</taxon>
    </lineage>
</organism>
<evidence type="ECO:0000313" key="9">
    <source>
        <dbReference type="EMBL" id="KAA0149242.1"/>
    </source>
</evidence>
<dbReference type="GO" id="GO:0005315">
    <property type="term" value="F:phosphate transmembrane transporter activity"/>
    <property type="evidence" value="ECO:0007669"/>
    <property type="project" value="InterPro"/>
</dbReference>
<keyword evidence="2 7" id="KW-0813">Transport</keyword>
<keyword evidence="5 7" id="KW-1133">Transmembrane helix</keyword>
<evidence type="ECO:0000256" key="4">
    <source>
        <dbReference type="ARBA" id="ARBA00022692"/>
    </source>
</evidence>
<evidence type="ECO:0000313" key="10">
    <source>
        <dbReference type="Proteomes" id="UP000323011"/>
    </source>
</evidence>
<proteinExistence type="inferred from homology"/>
<accession>A0A5A8C805</accession>
<keyword evidence="6 7" id="KW-0472">Membrane</keyword>
<evidence type="ECO:0000256" key="5">
    <source>
        <dbReference type="ARBA" id="ARBA00022989"/>
    </source>
</evidence>
<evidence type="ECO:0000256" key="3">
    <source>
        <dbReference type="ARBA" id="ARBA00022592"/>
    </source>
</evidence>
<dbReference type="GO" id="GO:0035435">
    <property type="term" value="P:phosphate ion transmembrane transport"/>
    <property type="evidence" value="ECO:0007669"/>
    <property type="project" value="TreeGrafter"/>
</dbReference>
<protein>
    <recommendedName>
        <fullName evidence="7">Phosphate transporter</fullName>
    </recommendedName>
</protein>
<dbReference type="GO" id="GO:0016020">
    <property type="term" value="C:membrane"/>
    <property type="evidence" value="ECO:0007669"/>
    <property type="project" value="UniProtKB-SubCell"/>
</dbReference>
<comment type="caution">
    <text evidence="9">The sequence shown here is derived from an EMBL/GenBank/DDBJ whole genome shotgun (WGS) entry which is preliminary data.</text>
</comment>
<feature type="region of interest" description="Disordered" evidence="8">
    <location>
        <begin position="253"/>
        <end position="345"/>
    </location>
</feature>
<keyword evidence="10" id="KW-1185">Reference proteome</keyword>
<feature type="transmembrane region" description="Helical" evidence="7">
    <location>
        <begin position="489"/>
        <end position="507"/>
    </location>
</feature>
<feature type="compositionally biased region" description="Polar residues" evidence="8">
    <location>
        <begin position="323"/>
        <end position="333"/>
    </location>
</feature>
<evidence type="ECO:0000256" key="1">
    <source>
        <dbReference type="ARBA" id="ARBA00004141"/>
    </source>
</evidence>
<name>A0A5A8C805_CAFRO</name>
<gene>
    <name evidence="9" type="ORF">FNF29_06129</name>
</gene>
<dbReference type="EMBL" id="VLTN01000045">
    <property type="protein sequence ID" value="KAA0149242.1"/>
    <property type="molecule type" value="Genomic_DNA"/>
</dbReference>
<comment type="function">
    <text evidence="7">Sodium-phosphate symporter.</text>
</comment>
<evidence type="ECO:0000256" key="7">
    <source>
        <dbReference type="RuleBase" id="RU363058"/>
    </source>
</evidence>
<dbReference type="PANTHER" id="PTHR11101">
    <property type="entry name" value="PHOSPHATE TRANSPORTER"/>
    <property type="match status" value="1"/>
</dbReference>
<feature type="transmembrane region" description="Helical" evidence="7">
    <location>
        <begin position="219"/>
        <end position="239"/>
    </location>
</feature>
<feature type="transmembrane region" description="Helical" evidence="7">
    <location>
        <begin position="176"/>
        <end position="199"/>
    </location>
</feature>
<keyword evidence="3 7" id="KW-0592">Phosphate transport</keyword>
<dbReference type="InterPro" id="IPR001204">
    <property type="entry name" value="Phos_transporter"/>
</dbReference>
<comment type="subcellular location">
    <subcellularLocation>
        <location evidence="1 7">Membrane</location>
        <topology evidence="1 7">Multi-pass membrane protein</topology>
    </subcellularLocation>
</comment>
<dbReference type="AlphaFoldDB" id="A0A5A8C805"/>
<sequence>MLDQYLWVVVAGGIAAFAAAMGIGANDSGNAMASSVGAKSLTLRQAILVSAIFEFLGAFLLGSHVTETIRKGITDVDYFADRPDLLMFAMFCVIVSVGIWLALATALSLPVSTTHTAVGGVIGVAVVARGWEAVNWEKVILIVVSWFASPLLSGLVSMAIYALVRCLVLRHAASATRAFLLFPVLVGCTVAINAFFIIYKGLPVFPEVAKLPIEVGFGIAIGLGVLCALVTQFLAVPAIRKRVSGMNFADEKTADVEEGSVSTPTSPSGVALASGQATPTSGSPAAQVDDVSPGAAVAAAKRSESKDGVELAPISAGPKSGPETVTTTSSKATPVSEPEETSDVAVAAGGKPKRSGFIAALRHGIDVDIHATAEGRLIETKAAKRVKAMHDRAESFPQRTEHTFTYLQVFTACLDALSHGANDTANSLGPFAAVYGIYASGVATSKAPVPLWILALGGAGIVVGLSLFGYKIIQALGTEMTKITPSRGFTIELGAALIIIVGSRLGIPLSTTHCQVGSTVGVGLLEKEPGKAVNWRQLAKVASAWVLTLVFAACFSGGLYAFCVYAPSAVTPVLANATLA</sequence>
<feature type="transmembrane region" description="Helical" evidence="7">
    <location>
        <begin position="46"/>
        <end position="65"/>
    </location>
</feature>
<feature type="transmembrane region" description="Helical" evidence="7">
    <location>
        <begin position="544"/>
        <end position="567"/>
    </location>
</feature>
<feature type="transmembrane region" description="Helical" evidence="7">
    <location>
        <begin position="140"/>
        <end position="164"/>
    </location>
</feature>
<evidence type="ECO:0000256" key="8">
    <source>
        <dbReference type="SAM" id="MobiDB-lite"/>
    </source>
</evidence>